<dbReference type="InterPro" id="IPR035979">
    <property type="entry name" value="RBD_domain_sf"/>
</dbReference>
<dbReference type="InterPro" id="IPR001130">
    <property type="entry name" value="TatD-like"/>
</dbReference>
<proteinExistence type="inferred from homology"/>
<dbReference type="SUPFAM" id="SSF51556">
    <property type="entry name" value="Metallo-dependent hydrolases"/>
    <property type="match status" value="1"/>
</dbReference>
<feature type="region of interest" description="Disordered" evidence="8">
    <location>
        <begin position="1"/>
        <end position="24"/>
    </location>
</feature>
<dbReference type="InterPro" id="IPR012677">
    <property type="entry name" value="Nucleotide-bd_a/b_plait_sf"/>
</dbReference>
<dbReference type="GO" id="GO:0003723">
    <property type="term" value="F:RNA binding"/>
    <property type="evidence" value="ECO:0007669"/>
    <property type="project" value="UniProtKB-UniRule"/>
</dbReference>
<comment type="function">
    <text evidence="6">Deoxyribonuclease which catalyzes (in vitro) the decatenation of kinetoplast DNA, which are circular DNA catenated to each other, producing linear DNA molecules. Plays an important role in chromosomal segregation and cell cycle progression during eye development probably via its DNA decatenation activity.</text>
</comment>
<dbReference type="CDD" id="cd00590">
    <property type="entry name" value="RRM_SF"/>
    <property type="match status" value="1"/>
</dbReference>
<evidence type="ECO:0000256" key="1">
    <source>
        <dbReference type="ARBA" id="ARBA00009275"/>
    </source>
</evidence>
<dbReference type="Proteomes" id="UP000694845">
    <property type="component" value="Unplaced"/>
</dbReference>
<accession>A0A8B7Z135</accession>
<dbReference type="InterPro" id="IPR050891">
    <property type="entry name" value="TatD-type_Hydrolase"/>
</dbReference>
<keyword evidence="4" id="KW-0378">Hydrolase</keyword>
<dbReference type="PANTHER" id="PTHR10060">
    <property type="entry name" value="TATD FAMILY DEOXYRIBONUCLEASE"/>
    <property type="match status" value="1"/>
</dbReference>
<dbReference type="PANTHER" id="PTHR10060:SF15">
    <property type="entry name" value="DEOXYRIBONUCLEASE TATDN1"/>
    <property type="match status" value="1"/>
</dbReference>
<evidence type="ECO:0000313" key="11">
    <source>
        <dbReference type="RefSeq" id="XP_022098485.1"/>
    </source>
</evidence>
<evidence type="ECO:0000313" key="10">
    <source>
        <dbReference type="Proteomes" id="UP000694845"/>
    </source>
</evidence>
<dbReference type="Pfam" id="PF01026">
    <property type="entry name" value="TatD_DNase"/>
    <property type="match status" value="1"/>
</dbReference>
<gene>
    <name evidence="11" type="primary">LOC110983493</name>
</gene>
<evidence type="ECO:0000256" key="6">
    <source>
        <dbReference type="ARBA" id="ARBA00045223"/>
    </source>
</evidence>
<dbReference type="PROSITE" id="PS50102">
    <property type="entry name" value="RRM"/>
    <property type="match status" value="1"/>
</dbReference>
<keyword evidence="3" id="KW-0479">Metal-binding</keyword>
<dbReference type="Gene3D" id="3.30.70.330">
    <property type="match status" value="1"/>
</dbReference>
<dbReference type="InterPro" id="IPR000504">
    <property type="entry name" value="RRM_dom"/>
</dbReference>
<name>A0A8B7Z135_ACAPL</name>
<evidence type="ECO:0000256" key="7">
    <source>
        <dbReference type="PROSITE-ProRule" id="PRU00176"/>
    </source>
</evidence>
<evidence type="ECO:0000256" key="8">
    <source>
        <dbReference type="SAM" id="MobiDB-lite"/>
    </source>
</evidence>
<protein>
    <recommendedName>
        <fullName evidence="5">Deoxyribonuclease TATDN1</fullName>
    </recommendedName>
</protein>
<dbReference type="CDD" id="cd01310">
    <property type="entry name" value="TatD_DNAse"/>
    <property type="match status" value="1"/>
</dbReference>
<evidence type="ECO:0000256" key="4">
    <source>
        <dbReference type="ARBA" id="ARBA00022801"/>
    </source>
</evidence>
<comment type="similarity">
    <text evidence="1">Belongs to the metallo-dependent hydrolases superfamily. TatD-type hydrolase family.</text>
</comment>
<evidence type="ECO:0000256" key="3">
    <source>
        <dbReference type="ARBA" id="ARBA00022723"/>
    </source>
</evidence>
<dbReference type="GO" id="GO:0046872">
    <property type="term" value="F:metal ion binding"/>
    <property type="evidence" value="ECO:0007669"/>
    <property type="project" value="UniProtKB-KW"/>
</dbReference>
<dbReference type="InterPro" id="IPR032466">
    <property type="entry name" value="Metal_Hydrolase"/>
</dbReference>
<dbReference type="GeneID" id="110983493"/>
<dbReference type="AlphaFoldDB" id="A0A8B7Z135"/>
<keyword evidence="7" id="KW-0694">RNA-binding</keyword>
<sequence length="432" mass="48375">MASDEVNEVKKDVESSGEAESVDTSNRKIYFGNLPFSTTAEQLERWVLEGISKPESKDLKAEIAVDGIGRARGFGYVDAPEDFKEDILKLHGETLDGRKLRVQIARDASSKAKWSGDNKGVQSTRRRFPRPIASKLLATPSHTYTLIDVGANLMHRAFGRRGLPSRSQKNAVKRARSMGVEQIIIAGTSVASTRSAQELAESYSGTLFYTAGVHPHSAKNWDDTSEEKLEKLAADPACVAIGETGLDFKRNFCEPDIQEEVFEKQVQLACRLKKPLFIHEREAHTKLMEILMKYEGQLPQCIIHCFTGTEEELKTYIDKGFWIGLTGFICQSENKIPELLKAGTLPLDRVLLESNAPFMEPRLRRDLEVWDSLKHVLECLPSLASWSPFPRNEPAKLPIVCEIVAHYLGLEPHEVADKTSQNAHKVFGIDKE</sequence>
<dbReference type="Gene3D" id="3.20.20.140">
    <property type="entry name" value="Metal-dependent hydrolases"/>
    <property type="match status" value="1"/>
</dbReference>
<evidence type="ECO:0000259" key="9">
    <source>
        <dbReference type="PROSITE" id="PS50102"/>
    </source>
</evidence>
<organism evidence="10 11">
    <name type="scientific">Acanthaster planci</name>
    <name type="common">Crown-of-thorns starfish</name>
    <dbReference type="NCBI Taxonomy" id="133434"/>
    <lineage>
        <taxon>Eukaryota</taxon>
        <taxon>Metazoa</taxon>
        <taxon>Echinodermata</taxon>
        <taxon>Eleutherozoa</taxon>
        <taxon>Asterozoa</taxon>
        <taxon>Asteroidea</taxon>
        <taxon>Valvatacea</taxon>
        <taxon>Valvatida</taxon>
        <taxon>Acanthasteridae</taxon>
        <taxon>Acanthaster</taxon>
    </lineage>
</organism>
<reference evidence="11" key="1">
    <citation type="submission" date="2025-08" db="UniProtKB">
        <authorList>
            <consortium name="RefSeq"/>
        </authorList>
    </citation>
    <scope>IDENTIFICATION</scope>
</reference>
<dbReference type="GO" id="GO:0008310">
    <property type="term" value="F:single-stranded DNA 3'-5' DNA exonuclease activity"/>
    <property type="evidence" value="ECO:0007669"/>
    <property type="project" value="TreeGrafter"/>
</dbReference>
<keyword evidence="2" id="KW-0540">Nuclease</keyword>
<keyword evidence="10" id="KW-1185">Reference proteome</keyword>
<evidence type="ECO:0000256" key="5">
    <source>
        <dbReference type="ARBA" id="ARBA00039767"/>
    </source>
</evidence>
<dbReference type="KEGG" id="aplc:110983493"/>
<dbReference type="GO" id="GO:0005829">
    <property type="term" value="C:cytosol"/>
    <property type="evidence" value="ECO:0007669"/>
    <property type="project" value="TreeGrafter"/>
</dbReference>
<dbReference type="RefSeq" id="XP_022098485.1">
    <property type="nucleotide sequence ID" value="XM_022242793.1"/>
</dbReference>
<dbReference type="SUPFAM" id="SSF54928">
    <property type="entry name" value="RNA-binding domain, RBD"/>
    <property type="match status" value="1"/>
</dbReference>
<evidence type="ECO:0000256" key="2">
    <source>
        <dbReference type="ARBA" id="ARBA00022722"/>
    </source>
</evidence>
<feature type="domain" description="RRM" evidence="9">
    <location>
        <begin position="27"/>
        <end position="107"/>
    </location>
</feature>
<dbReference type="OrthoDB" id="413993at2759"/>
<dbReference type="OMA" id="PRNEPAK"/>
<dbReference type="SMART" id="SM00360">
    <property type="entry name" value="RRM"/>
    <property type="match status" value="1"/>
</dbReference>